<comment type="caution">
    <text evidence="11">The sequence shown here is derived from an EMBL/GenBank/DDBJ whole genome shotgun (WGS) entry which is preliminary data.</text>
</comment>
<dbReference type="InterPro" id="IPR036509">
    <property type="entry name" value="Met_Sox_Rdtase_MsrA_sf"/>
</dbReference>
<evidence type="ECO:0000256" key="2">
    <source>
        <dbReference type="ARBA" id="ARBA00023002"/>
    </source>
</evidence>
<proteinExistence type="inferred from homology"/>
<dbReference type="Gene3D" id="3.30.1060.10">
    <property type="entry name" value="Peptide methionine sulphoxide reductase MsrA"/>
    <property type="match status" value="1"/>
</dbReference>
<dbReference type="InterPro" id="IPR050162">
    <property type="entry name" value="MsrA_MetSO_reductase"/>
</dbReference>
<dbReference type="SUPFAM" id="SSF51316">
    <property type="entry name" value="Mss4-like"/>
    <property type="match status" value="1"/>
</dbReference>
<dbReference type="OrthoDB" id="4174719at2"/>
<dbReference type="Gene3D" id="3.40.30.10">
    <property type="entry name" value="Glutaredoxin"/>
    <property type="match status" value="1"/>
</dbReference>
<evidence type="ECO:0000259" key="10">
    <source>
        <dbReference type="PROSITE" id="PS51790"/>
    </source>
</evidence>
<protein>
    <recommendedName>
        <fullName evidence="8">Peptide methionine sulfoxide reductase MsrA</fullName>
        <shortName evidence="8">Protein-methionine-S-oxide reductase</shortName>
        <ecNumber evidence="8">1.8.4.11</ecNumber>
    </recommendedName>
    <alternativeName>
        <fullName evidence="8">Peptide-methionine (S)-S-oxide reductase</fullName>
        <shortName evidence="8">Peptide Met(O) reductase</shortName>
    </alternativeName>
</protein>
<comment type="catalytic activity">
    <reaction evidence="5 8">
        <text>L-methionyl-[protein] + [thioredoxin]-disulfide + H2O = L-methionyl-(S)-S-oxide-[protein] + [thioredoxin]-dithiol</text>
        <dbReference type="Rhea" id="RHEA:14217"/>
        <dbReference type="Rhea" id="RHEA-COMP:10698"/>
        <dbReference type="Rhea" id="RHEA-COMP:10700"/>
        <dbReference type="Rhea" id="RHEA-COMP:12313"/>
        <dbReference type="Rhea" id="RHEA-COMP:12315"/>
        <dbReference type="ChEBI" id="CHEBI:15377"/>
        <dbReference type="ChEBI" id="CHEBI:16044"/>
        <dbReference type="ChEBI" id="CHEBI:29950"/>
        <dbReference type="ChEBI" id="CHEBI:44120"/>
        <dbReference type="ChEBI" id="CHEBI:50058"/>
        <dbReference type="EC" id="1.8.4.11"/>
    </reaction>
</comment>
<comment type="catalytic activity">
    <reaction evidence="6">
        <text>L-methionyl-[protein] + [thioredoxin]-disulfide + H2O = L-methionyl-(R)-S-oxide-[protein] + [thioredoxin]-dithiol</text>
        <dbReference type="Rhea" id="RHEA:24164"/>
        <dbReference type="Rhea" id="RHEA-COMP:10698"/>
        <dbReference type="Rhea" id="RHEA-COMP:10700"/>
        <dbReference type="Rhea" id="RHEA-COMP:12313"/>
        <dbReference type="Rhea" id="RHEA-COMP:12314"/>
        <dbReference type="ChEBI" id="CHEBI:15377"/>
        <dbReference type="ChEBI" id="CHEBI:16044"/>
        <dbReference type="ChEBI" id="CHEBI:29950"/>
        <dbReference type="ChEBI" id="CHEBI:45764"/>
        <dbReference type="ChEBI" id="CHEBI:50058"/>
        <dbReference type="EC" id="1.8.4.12"/>
    </reaction>
</comment>
<comment type="similarity">
    <text evidence="1 8">Belongs to the MsrA Met sulfoxide reductase family.</text>
</comment>
<comment type="function">
    <text evidence="4 8">Has an important function as a repair enzyme for proteins that have been inactivated by oxidation. Catalyzes the reversible oxidation-reduction of methionine sulfoxide in proteins to methionine.</text>
</comment>
<feature type="signal peptide" evidence="9">
    <location>
        <begin position="1"/>
        <end position="20"/>
    </location>
</feature>
<evidence type="ECO:0000256" key="4">
    <source>
        <dbReference type="ARBA" id="ARBA00024679"/>
    </source>
</evidence>
<dbReference type="EMBL" id="REFJ01000001">
    <property type="protein sequence ID" value="RMA82553.1"/>
    <property type="molecule type" value="Genomic_DNA"/>
</dbReference>
<dbReference type="PANTHER" id="PTHR42799:SF2">
    <property type="entry name" value="MITOCHONDRIAL PEPTIDE METHIONINE SULFOXIDE REDUCTASE"/>
    <property type="match status" value="1"/>
</dbReference>
<dbReference type="InterPro" id="IPR036249">
    <property type="entry name" value="Thioredoxin-like_sf"/>
</dbReference>
<dbReference type="PROSITE" id="PS51790">
    <property type="entry name" value="MSRB"/>
    <property type="match status" value="1"/>
</dbReference>
<feature type="domain" description="MsrB" evidence="10">
    <location>
        <begin position="295"/>
        <end position="417"/>
    </location>
</feature>
<evidence type="ECO:0000256" key="7">
    <source>
        <dbReference type="ARBA" id="ARBA00048782"/>
    </source>
</evidence>
<evidence type="ECO:0000256" key="3">
    <source>
        <dbReference type="ARBA" id="ARBA00023268"/>
    </source>
</evidence>
<dbReference type="InterPro" id="IPR002579">
    <property type="entry name" value="Met_Sox_Rdtase_MsrB_dom"/>
</dbReference>
<evidence type="ECO:0000256" key="8">
    <source>
        <dbReference type="HAMAP-Rule" id="MF_01401"/>
    </source>
</evidence>
<dbReference type="GO" id="GO:0034599">
    <property type="term" value="P:cellular response to oxidative stress"/>
    <property type="evidence" value="ECO:0007669"/>
    <property type="project" value="TreeGrafter"/>
</dbReference>
<dbReference type="Pfam" id="PF01625">
    <property type="entry name" value="PMSR"/>
    <property type="match status" value="1"/>
</dbReference>
<comment type="catalytic activity">
    <reaction evidence="7 8">
        <text>[thioredoxin]-disulfide + L-methionine + H2O = L-methionine (S)-S-oxide + [thioredoxin]-dithiol</text>
        <dbReference type="Rhea" id="RHEA:19993"/>
        <dbReference type="Rhea" id="RHEA-COMP:10698"/>
        <dbReference type="Rhea" id="RHEA-COMP:10700"/>
        <dbReference type="ChEBI" id="CHEBI:15377"/>
        <dbReference type="ChEBI" id="CHEBI:29950"/>
        <dbReference type="ChEBI" id="CHEBI:50058"/>
        <dbReference type="ChEBI" id="CHEBI:57844"/>
        <dbReference type="ChEBI" id="CHEBI:58772"/>
        <dbReference type="EC" id="1.8.4.11"/>
    </reaction>
</comment>
<dbReference type="SUPFAM" id="SSF52833">
    <property type="entry name" value="Thioredoxin-like"/>
    <property type="match status" value="1"/>
</dbReference>
<gene>
    <name evidence="8" type="primary">msrA</name>
    <name evidence="11" type="ORF">DFR27_0503</name>
</gene>
<sequence length="417" mass="46094">MLLKKCLLLIGLATSIVAHAQTPASAEATENIQTIVLGAGCFWGVEKRYEAMPGVLDAESGYADGQVAPNYRTITQASNRFNPNNHAEVVKLRFNANAISVEALIKAFYEQHDPTQGNRQGNDIGTQYRSIILTTTPLQSTVAQRLTQEYQALLTNAGYGEITTQIKPLESFYSAEEYHQDYLAKNPEGYCPDHSTGVRFSGNTTELVDNEALLSGKHIVVIDAEFYCPYCEKFKTEVANDYQGSIPMTFRFAHQLDGLSINTPTWATPTILFLEDGSEVFAHQGFLGEEDFYRALGAFKLGQSEAFNVAFNEGTDAAFCKAYDLFKNTPDGQFVDTLSGAPLFDTRDRFNSATGWLSFTKPVDGAVTEHTDNRYGMQRTELRSASTGIHLGHVFDDGPNGQLRYCINATVLEFVPR</sequence>
<dbReference type="AlphaFoldDB" id="A0A3M0ABK4"/>
<dbReference type="GO" id="GO:0033743">
    <property type="term" value="F:peptide-methionine (R)-S-oxide reductase activity"/>
    <property type="evidence" value="ECO:0007669"/>
    <property type="project" value="UniProtKB-EC"/>
</dbReference>
<dbReference type="InterPro" id="IPR002569">
    <property type="entry name" value="Met_Sox_Rdtase_MsrA_dom"/>
</dbReference>
<feature type="active site" evidence="8">
    <location>
        <position position="41"/>
    </location>
</feature>
<reference evidence="11 12" key="1">
    <citation type="submission" date="2018-10" db="EMBL/GenBank/DDBJ databases">
        <title>Genomic Encyclopedia of Type Strains, Phase IV (KMG-IV): sequencing the most valuable type-strain genomes for metagenomic binning, comparative biology and taxonomic classification.</title>
        <authorList>
            <person name="Goeker M."/>
        </authorList>
    </citation>
    <scope>NUCLEOTIDE SEQUENCE [LARGE SCALE GENOMIC DNA]</scope>
    <source>
        <strain evidence="11 12">DSM 25080</strain>
    </source>
</reference>
<evidence type="ECO:0000313" key="12">
    <source>
        <dbReference type="Proteomes" id="UP000267187"/>
    </source>
</evidence>
<evidence type="ECO:0000313" key="11">
    <source>
        <dbReference type="EMBL" id="RMA82553.1"/>
    </source>
</evidence>
<dbReference type="GO" id="GO:0008113">
    <property type="term" value="F:peptide-methionine (S)-S-oxide reductase activity"/>
    <property type="evidence" value="ECO:0007669"/>
    <property type="project" value="UniProtKB-UniRule"/>
</dbReference>
<evidence type="ECO:0000256" key="1">
    <source>
        <dbReference type="ARBA" id="ARBA00005591"/>
    </source>
</evidence>
<dbReference type="Gene3D" id="2.170.150.20">
    <property type="entry name" value="Peptide methionine sulfoxide reductase"/>
    <property type="match status" value="1"/>
</dbReference>
<dbReference type="InterPro" id="IPR011057">
    <property type="entry name" value="Mss4-like_sf"/>
</dbReference>
<dbReference type="NCBIfam" id="TIGR00401">
    <property type="entry name" value="msrA"/>
    <property type="match status" value="1"/>
</dbReference>
<keyword evidence="12" id="KW-1185">Reference proteome</keyword>
<dbReference type="PANTHER" id="PTHR42799">
    <property type="entry name" value="MITOCHONDRIAL PEPTIDE METHIONINE SULFOXIDE REDUCTASE"/>
    <property type="match status" value="1"/>
</dbReference>
<keyword evidence="3" id="KW-0511">Multifunctional enzyme</keyword>
<evidence type="ECO:0000256" key="6">
    <source>
        <dbReference type="ARBA" id="ARBA00048488"/>
    </source>
</evidence>
<organism evidence="11 12">
    <name type="scientific">Umboniibacter marinipuniceus</name>
    <dbReference type="NCBI Taxonomy" id="569599"/>
    <lineage>
        <taxon>Bacteria</taxon>
        <taxon>Pseudomonadati</taxon>
        <taxon>Pseudomonadota</taxon>
        <taxon>Gammaproteobacteria</taxon>
        <taxon>Cellvibrionales</taxon>
        <taxon>Cellvibrionaceae</taxon>
        <taxon>Umboniibacter</taxon>
    </lineage>
</organism>
<evidence type="ECO:0000256" key="5">
    <source>
        <dbReference type="ARBA" id="ARBA00047806"/>
    </source>
</evidence>
<feature type="chain" id="PRO_5018303987" description="Peptide methionine sulfoxide reductase MsrA" evidence="9">
    <location>
        <begin position="21"/>
        <end position="417"/>
    </location>
</feature>
<dbReference type="GO" id="GO:0033744">
    <property type="term" value="F:L-methionine:thioredoxin-disulfide S-oxidoreductase activity"/>
    <property type="evidence" value="ECO:0007669"/>
    <property type="project" value="RHEA"/>
</dbReference>
<accession>A0A3M0ABK4</accession>
<dbReference type="SUPFAM" id="SSF55068">
    <property type="entry name" value="Peptide methionine sulfoxide reductase"/>
    <property type="match status" value="1"/>
</dbReference>
<keyword evidence="9" id="KW-0732">Signal</keyword>
<dbReference type="HAMAP" id="MF_01401">
    <property type="entry name" value="MsrA"/>
    <property type="match status" value="1"/>
</dbReference>
<dbReference type="GO" id="GO:0005737">
    <property type="term" value="C:cytoplasm"/>
    <property type="evidence" value="ECO:0007669"/>
    <property type="project" value="TreeGrafter"/>
</dbReference>
<evidence type="ECO:0000256" key="9">
    <source>
        <dbReference type="SAM" id="SignalP"/>
    </source>
</evidence>
<dbReference type="Pfam" id="PF01641">
    <property type="entry name" value="SelR"/>
    <property type="match status" value="1"/>
</dbReference>
<dbReference type="Proteomes" id="UP000267187">
    <property type="component" value="Unassembled WGS sequence"/>
</dbReference>
<keyword evidence="2 8" id="KW-0560">Oxidoreductase</keyword>
<dbReference type="EC" id="1.8.4.11" evidence="8"/>
<dbReference type="RefSeq" id="WP_121875876.1">
    <property type="nucleotide sequence ID" value="NZ_REFJ01000001.1"/>
</dbReference>
<name>A0A3M0ABK4_9GAMM</name>